<protein>
    <submittedName>
        <fullName evidence="1">Uncharacterized protein</fullName>
    </submittedName>
</protein>
<accession>A0ABC8RHC7</accession>
<dbReference type="AlphaFoldDB" id="A0ABC8RHC7"/>
<proteinExistence type="predicted"/>
<comment type="caution">
    <text evidence="1">The sequence shown here is derived from an EMBL/GenBank/DDBJ whole genome shotgun (WGS) entry which is preliminary data.</text>
</comment>
<evidence type="ECO:0000313" key="2">
    <source>
        <dbReference type="Proteomes" id="UP001642360"/>
    </source>
</evidence>
<dbReference type="Proteomes" id="UP001642360">
    <property type="component" value="Unassembled WGS sequence"/>
</dbReference>
<keyword evidence="2" id="KW-1185">Reference proteome</keyword>
<evidence type="ECO:0000313" key="1">
    <source>
        <dbReference type="EMBL" id="CAK9144366.1"/>
    </source>
</evidence>
<reference evidence="1 2" key="1">
    <citation type="submission" date="2024-02" db="EMBL/GenBank/DDBJ databases">
        <authorList>
            <person name="Vignale AGUSTIN F."/>
            <person name="Sosa J E."/>
            <person name="Modenutti C."/>
        </authorList>
    </citation>
    <scope>NUCLEOTIDE SEQUENCE [LARGE SCALE GENOMIC DNA]</scope>
</reference>
<gene>
    <name evidence="1" type="ORF">ILEXP_LOCUS12119</name>
</gene>
<sequence>MDNGKTIFMKKRNIVNRNTVHHARTSHAIAENSGIFRYGLVISYFNDSRRSENEDNILASKFQGLKSKVPRYFVRDFTPRLNSIMIRQDFMSKSEATFSWGSLLPEVVYLQELKGVEDGLIVDLVGEITDAVSNFNKFFKLIPELVAASNFCRMLYNK</sequence>
<name>A0ABC8RHC7_9AQUA</name>
<dbReference type="EMBL" id="CAUOFW020001391">
    <property type="protein sequence ID" value="CAK9144366.1"/>
    <property type="molecule type" value="Genomic_DNA"/>
</dbReference>
<organism evidence="1 2">
    <name type="scientific">Ilex paraguariensis</name>
    <name type="common">yerba mate</name>
    <dbReference type="NCBI Taxonomy" id="185542"/>
    <lineage>
        <taxon>Eukaryota</taxon>
        <taxon>Viridiplantae</taxon>
        <taxon>Streptophyta</taxon>
        <taxon>Embryophyta</taxon>
        <taxon>Tracheophyta</taxon>
        <taxon>Spermatophyta</taxon>
        <taxon>Magnoliopsida</taxon>
        <taxon>eudicotyledons</taxon>
        <taxon>Gunneridae</taxon>
        <taxon>Pentapetalae</taxon>
        <taxon>asterids</taxon>
        <taxon>campanulids</taxon>
        <taxon>Aquifoliales</taxon>
        <taxon>Aquifoliaceae</taxon>
        <taxon>Ilex</taxon>
    </lineage>
</organism>